<dbReference type="PANTHER" id="PTHR33164">
    <property type="entry name" value="TRANSCRIPTIONAL REGULATOR, MARR FAMILY"/>
    <property type="match status" value="1"/>
</dbReference>
<dbReference type="Proteomes" id="UP000321154">
    <property type="component" value="Unassembled WGS sequence"/>
</dbReference>
<dbReference type="PROSITE" id="PS50995">
    <property type="entry name" value="HTH_MARR_2"/>
    <property type="match status" value="1"/>
</dbReference>
<dbReference type="GO" id="GO:0003677">
    <property type="term" value="F:DNA binding"/>
    <property type="evidence" value="ECO:0007669"/>
    <property type="project" value="UniProtKB-KW"/>
</dbReference>
<dbReference type="RefSeq" id="WP_167627382.1">
    <property type="nucleotide sequence ID" value="NZ_BAAAHR010000004.1"/>
</dbReference>
<evidence type="ECO:0000313" key="3">
    <source>
        <dbReference type="EMBL" id="MBA8814517.1"/>
    </source>
</evidence>
<dbReference type="InterPro" id="IPR036388">
    <property type="entry name" value="WH-like_DNA-bd_sf"/>
</dbReference>
<name>A0A7W3JKE3_9MICO</name>
<dbReference type="AlphaFoldDB" id="A0A7W3JKE3"/>
<dbReference type="GO" id="GO:0003700">
    <property type="term" value="F:DNA-binding transcription factor activity"/>
    <property type="evidence" value="ECO:0007669"/>
    <property type="project" value="InterPro"/>
</dbReference>
<dbReference type="Gene3D" id="1.10.10.10">
    <property type="entry name" value="Winged helix-like DNA-binding domain superfamily/Winged helix DNA-binding domain"/>
    <property type="match status" value="1"/>
</dbReference>
<reference evidence="3 5" key="2">
    <citation type="submission" date="2020-07" db="EMBL/GenBank/DDBJ databases">
        <title>Sequencing the genomes of 1000 actinobacteria strains.</title>
        <authorList>
            <person name="Klenk H.-P."/>
        </authorList>
    </citation>
    <scope>NUCLEOTIDE SEQUENCE [LARGE SCALE GENOMIC DNA]</scope>
    <source>
        <strain evidence="3 5">DSM 10309</strain>
    </source>
</reference>
<evidence type="ECO:0000313" key="2">
    <source>
        <dbReference type="EMBL" id="GEK84280.1"/>
    </source>
</evidence>
<dbReference type="InterPro" id="IPR000835">
    <property type="entry name" value="HTH_MarR-typ"/>
</dbReference>
<evidence type="ECO:0000313" key="5">
    <source>
        <dbReference type="Proteomes" id="UP000522688"/>
    </source>
</evidence>
<keyword evidence="3" id="KW-0238">DNA-binding</keyword>
<keyword evidence="4" id="KW-1185">Reference proteome</keyword>
<reference evidence="2 4" key="1">
    <citation type="submission" date="2019-07" db="EMBL/GenBank/DDBJ databases">
        <title>Whole genome shotgun sequence of Frigoribacterium faeni NBRC 103066.</title>
        <authorList>
            <person name="Hosoyama A."/>
            <person name="Uohara A."/>
            <person name="Ohji S."/>
            <person name="Ichikawa N."/>
        </authorList>
    </citation>
    <scope>NUCLEOTIDE SEQUENCE [LARGE SCALE GENOMIC DNA]</scope>
    <source>
        <strain evidence="2 4">NBRC 103066</strain>
    </source>
</reference>
<accession>A0A7W3JKE3</accession>
<dbReference type="SMART" id="SM00347">
    <property type="entry name" value="HTH_MARR"/>
    <property type="match status" value="1"/>
</dbReference>
<dbReference type="Proteomes" id="UP000522688">
    <property type="component" value="Unassembled WGS sequence"/>
</dbReference>
<evidence type="ECO:0000259" key="1">
    <source>
        <dbReference type="PROSITE" id="PS50995"/>
    </source>
</evidence>
<protein>
    <submittedName>
        <fullName evidence="3">DNA-binding MarR family transcriptional regulator</fullName>
    </submittedName>
</protein>
<dbReference type="EMBL" id="JACGWW010000005">
    <property type="protein sequence ID" value="MBA8814517.1"/>
    <property type="molecule type" value="Genomic_DNA"/>
</dbReference>
<dbReference type="SUPFAM" id="SSF46785">
    <property type="entry name" value="Winged helix' DNA-binding domain"/>
    <property type="match status" value="1"/>
</dbReference>
<dbReference type="PANTHER" id="PTHR33164:SF57">
    <property type="entry name" value="MARR-FAMILY TRANSCRIPTIONAL REGULATOR"/>
    <property type="match status" value="1"/>
</dbReference>
<dbReference type="Pfam" id="PF12802">
    <property type="entry name" value="MarR_2"/>
    <property type="match status" value="1"/>
</dbReference>
<dbReference type="GO" id="GO:0006950">
    <property type="term" value="P:response to stress"/>
    <property type="evidence" value="ECO:0007669"/>
    <property type="project" value="TreeGrafter"/>
</dbReference>
<dbReference type="InterPro" id="IPR039422">
    <property type="entry name" value="MarR/SlyA-like"/>
</dbReference>
<comment type="caution">
    <text evidence="3">The sequence shown here is derived from an EMBL/GenBank/DDBJ whole genome shotgun (WGS) entry which is preliminary data.</text>
</comment>
<feature type="domain" description="HTH marR-type" evidence="1">
    <location>
        <begin position="12"/>
        <end position="143"/>
    </location>
</feature>
<organism evidence="3 5">
    <name type="scientific">Frigoribacterium faeni</name>
    <dbReference type="NCBI Taxonomy" id="145483"/>
    <lineage>
        <taxon>Bacteria</taxon>
        <taxon>Bacillati</taxon>
        <taxon>Actinomycetota</taxon>
        <taxon>Actinomycetes</taxon>
        <taxon>Micrococcales</taxon>
        <taxon>Microbacteriaceae</taxon>
        <taxon>Frigoribacterium</taxon>
    </lineage>
</organism>
<evidence type="ECO:0000313" key="4">
    <source>
        <dbReference type="Proteomes" id="UP000321154"/>
    </source>
</evidence>
<dbReference type="EMBL" id="BJUV01000032">
    <property type="protein sequence ID" value="GEK84280.1"/>
    <property type="molecule type" value="Genomic_DNA"/>
</dbReference>
<proteinExistence type="predicted"/>
<sequence>MSETDPDVTDAGDDVVRILIALRHLQQVSSDVNAEEAEALGLSRTQFQAVSHLSVHGSNTSRQLADALNLTPGSVTNLVNQLVDMHLVQRSSGRDRREVILGLTPEGMQTANAVGIRYWRAVADGVTPQERETTLAALQNMSAALARFPRRS</sequence>
<gene>
    <name evidence="3" type="ORF">FB463_002790</name>
    <name evidence="2" type="ORF">FFA01_25890</name>
</gene>
<dbReference type="InterPro" id="IPR036390">
    <property type="entry name" value="WH_DNA-bd_sf"/>
</dbReference>